<dbReference type="GO" id="GO:0004839">
    <property type="term" value="F:ubiquitin activating enzyme activity"/>
    <property type="evidence" value="ECO:0007669"/>
    <property type="project" value="UniProtKB-EC"/>
</dbReference>
<gene>
    <name evidence="14" type="ORF">CEUTPL_LOCUS8639</name>
</gene>
<evidence type="ECO:0000256" key="12">
    <source>
        <dbReference type="SAM" id="MobiDB-lite"/>
    </source>
</evidence>
<dbReference type="Pfam" id="PF10585">
    <property type="entry name" value="UBA_E1_SCCH"/>
    <property type="match status" value="1"/>
</dbReference>
<dbReference type="FunFam" id="3.40.50.720:FF:000015">
    <property type="entry name" value="Ubiquitin-activating enzyme E1 1"/>
    <property type="match status" value="1"/>
</dbReference>
<feature type="compositionally biased region" description="Low complexity" evidence="12">
    <location>
        <begin position="36"/>
        <end position="48"/>
    </location>
</feature>
<evidence type="ECO:0000256" key="6">
    <source>
        <dbReference type="ARBA" id="ARBA00022741"/>
    </source>
</evidence>
<evidence type="ECO:0000256" key="2">
    <source>
        <dbReference type="ARBA" id="ARBA00004906"/>
    </source>
</evidence>
<evidence type="ECO:0000256" key="8">
    <source>
        <dbReference type="ARBA" id="ARBA00022840"/>
    </source>
</evidence>
<dbReference type="InterPro" id="IPR038252">
    <property type="entry name" value="UBA_E1_C_sf"/>
</dbReference>
<dbReference type="GO" id="GO:0006511">
    <property type="term" value="P:ubiquitin-dependent protein catabolic process"/>
    <property type="evidence" value="ECO:0007669"/>
    <property type="project" value="TreeGrafter"/>
</dbReference>
<evidence type="ECO:0000256" key="10">
    <source>
        <dbReference type="PROSITE-ProRule" id="PRU10132"/>
    </source>
</evidence>
<dbReference type="InterPro" id="IPR018965">
    <property type="entry name" value="Ub-activating_enz_E1_C"/>
</dbReference>
<dbReference type="GO" id="GO:0005634">
    <property type="term" value="C:nucleus"/>
    <property type="evidence" value="ECO:0007669"/>
    <property type="project" value="TreeGrafter"/>
</dbReference>
<feature type="region of interest" description="Disordered" evidence="12">
    <location>
        <begin position="1"/>
        <end position="49"/>
    </location>
</feature>
<dbReference type="InterPro" id="IPR042063">
    <property type="entry name" value="Ubi_acti_E1_SCCH"/>
</dbReference>
<dbReference type="Gene3D" id="2.40.30.180">
    <property type="entry name" value="Ubiquitin-activating enzyme E1, FCCH domain"/>
    <property type="match status" value="1"/>
</dbReference>
<dbReference type="Gene3D" id="3.10.290.60">
    <property type="entry name" value="Ubiquitin-activating enzyme E1, UFD domain"/>
    <property type="match status" value="1"/>
</dbReference>
<dbReference type="PANTHER" id="PTHR10953:SF4">
    <property type="entry name" value="UBIQUITIN-ACTIVATING ENZYME E1 C-TERMINAL DOMAIN-CONTAINING PROTEIN"/>
    <property type="match status" value="1"/>
</dbReference>
<keyword evidence="5 11" id="KW-0436">Ligase</keyword>
<dbReference type="InterPro" id="IPR019572">
    <property type="entry name" value="UBA_E1_SCCH"/>
</dbReference>
<dbReference type="FunFam" id="3.10.290.60:FF:000002">
    <property type="entry name" value="Ubiquitin-like modifier-activating enzyme 1"/>
    <property type="match status" value="1"/>
</dbReference>
<dbReference type="InterPro" id="IPR032418">
    <property type="entry name" value="E1_FCCH"/>
</dbReference>
<feature type="active site" description="Glycyl thioester intermediate" evidence="10">
    <location>
        <position position="625"/>
    </location>
</feature>
<comment type="catalytic activity">
    <reaction evidence="1">
        <text>ATP + ubiquitin + [E1 ubiquitin-activating enzyme]-L-cysteine = AMP + diphosphate + S-ubiquitinyl-[E1 ubiquitin-activating enzyme]-L-cysteine.</text>
        <dbReference type="EC" id="6.2.1.45"/>
    </reaction>
</comment>
<dbReference type="InterPro" id="IPR000011">
    <property type="entry name" value="UBQ/SUMO-activ_enz_E1-like"/>
</dbReference>
<evidence type="ECO:0000256" key="5">
    <source>
        <dbReference type="ARBA" id="ARBA00022598"/>
    </source>
</evidence>
<evidence type="ECO:0000313" key="14">
    <source>
        <dbReference type="EMBL" id="CAG9768091.1"/>
    </source>
</evidence>
<keyword evidence="6 11" id="KW-0547">Nucleotide-binding</keyword>
<evidence type="ECO:0000313" key="15">
    <source>
        <dbReference type="Proteomes" id="UP001152799"/>
    </source>
</evidence>
<dbReference type="InterPro" id="IPR018075">
    <property type="entry name" value="UBQ-activ_enz_E1"/>
</dbReference>
<dbReference type="Pfam" id="PF16191">
    <property type="entry name" value="E1_4HB"/>
    <property type="match status" value="1"/>
</dbReference>
<reference evidence="14" key="1">
    <citation type="submission" date="2022-01" db="EMBL/GenBank/DDBJ databases">
        <authorList>
            <person name="King R."/>
        </authorList>
    </citation>
    <scope>NUCLEOTIDE SEQUENCE</scope>
</reference>
<protein>
    <recommendedName>
        <fullName evidence="4">E1 ubiquitin-activating enzyme</fullName>
        <ecNumber evidence="4">6.2.1.45</ecNumber>
    </recommendedName>
    <alternativeName>
        <fullName evidence="9">Ubiquitin-activating enzyme E1</fullName>
    </alternativeName>
</protein>
<dbReference type="InterPro" id="IPR033127">
    <property type="entry name" value="UBQ-activ_enz_E1_Cys_AS"/>
</dbReference>
<keyword evidence="7 11" id="KW-0833">Ubl conjugation pathway</keyword>
<dbReference type="InterPro" id="IPR045886">
    <property type="entry name" value="ThiF/MoeB/HesA"/>
</dbReference>
<dbReference type="FunFam" id="1.10.10.2660:FF:000001">
    <property type="entry name" value="Ubiquitin-activating enzyme E1 1"/>
    <property type="match status" value="1"/>
</dbReference>
<dbReference type="Pfam" id="PF16190">
    <property type="entry name" value="E1_FCCH"/>
    <property type="match status" value="1"/>
</dbReference>
<comment type="similarity">
    <text evidence="3 11">Belongs to the ubiquitin-activating E1 family.</text>
</comment>
<evidence type="ECO:0000256" key="4">
    <source>
        <dbReference type="ARBA" id="ARBA00012990"/>
    </source>
</evidence>
<dbReference type="NCBIfam" id="TIGR01408">
    <property type="entry name" value="Ube1"/>
    <property type="match status" value="1"/>
</dbReference>
<dbReference type="Gene3D" id="3.50.50.80">
    <property type="entry name" value="Ubiquitin-activating enzyme E1, inactive adenylation domain, subdomain 1"/>
    <property type="match status" value="1"/>
</dbReference>
<evidence type="ECO:0000256" key="9">
    <source>
        <dbReference type="ARBA" id="ARBA00030371"/>
    </source>
</evidence>
<dbReference type="Pfam" id="PF09358">
    <property type="entry name" value="E1_UFD"/>
    <property type="match status" value="1"/>
</dbReference>
<dbReference type="FunFam" id="3.50.50.80:FF:000001">
    <property type="entry name" value="ubiquitin-like modifier-activating enzyme 1"/>
    <property type="match status" value="1"/>
</dbReference>
<dbReference type="PRINTS" id="PR01849">
    <property type="entry name" value="UBIQUITINACT"/>
</dbReference>
<evidence type="ECO:0000256" key="11">
    <source>
        <dbReference type="RuleBase" id="RU000519"/>
    </source>
</evidence>
<proteinExistence type="inferred from homology"/>
<dbReference type="CDD" id="cd01491">
    <property type="entry name" value="Ube1_repeat1"/>
    <property type="match status" value="1"/>
</dbReference>
<dbReference type="Gene3D" id="3.40.50.720">
    <property type="entry name" value="NAD(P)-binding Rossmann-like Domain"/>
    <property type="match status" value="1"/>
</dbReference>
<dbReference type="Proteomes" id="UP001152799">
    <property type="component" value="Chromosome 4"/>
</dbReference>
<dbReference type="OrthoDB" id="10252231at2759"/>
<dbReference type="Gene3D" id="1.10.10.2660">
    <property type="entry name" value="Ubiquitin-activating enzyme E1, SCCH domain"/>
    <property type="match status" value="1"/>
</dbReference>
<keyword evidence="15" id="KW-1185">Reference proteome</keyword>
<organism evidence="14 15">
    <name type="scientific">Ceutorhynchus assimilis</name>
    <name type="common">cabbage seed weevil</name>
    <dbReference type="NCBI Taxonomy" id="467358"/>
    <lineage>
        <taxon>Eukaryota</taxon>
        <taxon>Metazoa</taxon>
        <taxon>Ecdysozoa</taxon>
        <taxon>Arthropoda</taxon>
        <taxon>Hexapoda</taxon>
        <taxon>Insecta</taxon>
        <taxon>Pterygota</taxon>
        <taxon>Neoptera</taxon>
        <taxon>Endopterygota</taxon>
        <taxon>Coleoptera</taxon>
        <taxon>Polyphaga</taxon>
        <taxon>Cucujiformia</taxon>
        <taxon>Curculionidae</taxon>
        <taxon>Ceutorhynchinae</taxon>
        <taxon>Ceutorhynchus</taxon>
    </lineage>
</organism>
<dbReference type="Gene3D" id="3.40.50.12550">
    <property type="entry name" value="Ubiquitin-activating enzyme E1, inactive adenylation domain, subdomain 2"/>
    <property type="match status" value="1"/>
</dbReference>
<name>A0A9N9MP38_9CUCU</name>
<feature type="compositionally biased region" description="Basic and acidic residues" evidence="12">
    <location>
        <begin position="22"/>
        <end position="32"/>
    </location>
</feature>
<keyword evidence="8 11" id="KW-0067">ATP-binding</keyword>
<dbReference type="GO" id="GO:0005524">
    <property type="term" value="F:ATP binding"/>
    <property type="evidence" value="ECO:0007669"/>
    <property type="project" value="UniProtKB-KW"/>
</dbReference>
<feature type="domain" description="Ubiquitin-activating enzyme E1 C-terminal" evidence="13">
    <location>
        <begin position="916"/>
        <end position="1041"/>
    </location>
</feature>
<dbReference type="SUPFAM" id="SSF69572">
    <property type="entry name" value="Activating enzymes of the ubiquitin-like proteins"/>
    <property type="match status" value="2"/>
</dbReference>
<dbReference type="Pfam" id="PF00899">
    <property type="entry name" value="ThiF"/>
    <property type="match status" value="1"/>
</dbReference>
<dbReference type="CDD" id="cd01490">
    <property type="entry name" value="Ube1_repeat2"/>
    <property type="match status" value="1"/>
</dbReference>
<dbReference type="FunFam" id="3.50.50.80:FF:000002">
    <property type="entry name" value="SUMO-activating enzyme subunit 2"/>
    <property type="match status" value="1"/>
</dbReference>
<evidence type="ECO:0000256" key="3">
    <source>
        <dbReference type="ARBA" id="ARBA00005673"/>
    </source>
</evidence>
<dbReference type="FunFam" id="3.40.50.12550:FF:000001">
    <property type="entry name" value="Ubiquitin-activating enzyme E1 1"/>
    <property type="match status" value="1"/>
</dbReference>
<dbReference type="InterPro" id="IPR042302">
    <property type="entry name" value="E1_FCCH_sf"/>
</dbReference>
<evidence type="ECO:0000256" key="1">
    <source>
        <dbReference type="ARBA" id="ARBA00000488"/>
    </source>
</evidence>
<dbReference type="InterPro" id="IPR042449">
    <property type="entry name" value="Ub-E1_IAD_1"/>
</dbReference>
<dbReference type="AlphaFoldDB" id="A0A9N9MP38"/>
<evidence type="ECO:0000256" key="7">
    <source>
        <dbReference type="ARBA" id="ARBA00022786"/>
    </source>
</evidence>
<comment type="pathway">
    <text evidence="2">Protein modification; protein ubiquitination.</text>
</comment>
<dbReference type="SMART" id="SM00985">
    <property type="entry name" value="UBA_e1_C"/>
    <property type="match status" value="1"/>
</dbReference>
<sequence>MSSAENADSSVDPPTKKRKLEARKSTNTDREMANNGTASSSQAQGQTSEIDEGLYSRQLYVLGHDAMRRMATSDVLISGLGGLGVEVAKNVILSGVKSVTVHDDKEATITDLSSQFFLSEEDVGSNRAEVVCKKLAELNSYVPTRSYTGSLDEDFIKKFRVVVLTNSTSSEQLRISEITHANNIALIIADTRGLFAQVFCDFGESFTVVDATGEPTVSAMIADISNDTEGVVTCIDDTRHGMEDGDFVVFSEVQGMTELNGCSPIKIKVLGPYTFSIGDTTAFSKYQRGGIATQVKMPKELHFKSLKESLGNPEFLMTDFAKFDYPPQLHLAFSTLHAFEEKNGRVPKPWSNDDAAEFVALAKTNASSGDTEINAGLLETFAKVCAGNLNPINATIGGIVAQEVMKASSGKFHPIVQWLYFDAIETLPSDRSEITEESAAPQGTRYDGQIAVFGKEFQNKIAAQKYFVVGAGAIGCELLKNFAMMGLGTEGCIIVTDMDLIEKSNLNRQFLFRPHDVQKAKSDTAALAILKMNPQINIVAHQNRVGPDTESVYDDEFFENLDGVANALDNVDARIYMDRRCVYYRKPLLESGTLGTKGNTQVVVPFLTESYSSSQDPPEKSIPICTLKNFPNAIEHTLQWARDAFEGLFNQNIEKAYQFLSDPDFLERTLKLPGVQPLETLEQVKAALVDERPKSFDQCIAWARLYWEDQYNNQIRQLLFNFPPDQLTSTGQLFWSGPKRCPQPLTFDINDPLHIDYIAAAARLKADCYGIPHAHANRDHIAQVAASIEVPVFVPRSGVKIAVTDSQMAANGNNVDLDRITQLTQEIPTRDKIDGVMLKPLDFEKDDDTNFHMDFIVAASNLRALNYKIPPADRHKSKLIAGKIIPAIATTTSVVAGLVCLELYKLIRSQRSLEPFKNGFVNLALPFFGFSEPIAAPQKEYGENKWTLWDRFEIDGEMTLAEFLQYFKDKHNLEITMLSQGVCMLYSFFMQKAKAQERLGLSMSEVVRRVSKKKIEPHVKALVFELCCNDTEGEDVEVPYVKYNLP</sequence>
<dbReference type="InterPro" id="IPR000594">
    <property type="entry name" value="ThiF_NAD_FAD-bd"/>
</dbReference>
<dbReference type="FunFam" id="2.40.30.180:FF:000001">
    <property type="entry name" value="ubiquitin-like modifier-activating enzyme 1"/>
    <property type="match status" value="1"/>
</dbReference>
<dbReference type="PANTHER" id="PTHR10953">
    <property type="entry name" value="UBIQUITIN-ACTIVATING ENZYME E1"/>
    <property type="match status" value="1"/>
</dbReference>
<dbReference type="GO" id="GO:0005737">
    <property type="term" value="C:cytoplasm"/>
    <property type="evidence" value="ECO:0007669"/>
    <property type="project" value="TreeGrafter"/>
</dbReference>
<dbReference type="EMBL" id="OU892280">
    <property type="protein sequence ID" value="CAG9768091.1"/>
    <property type="molecule type" value="Genomic_DNA"/>
</dbReference>
<accession>A0A9N9MP38</accession>
<dbReference type="GO" id="GO:0006974">
    <property type="term" value="P:DNA damage response"/>
    <property type="evidence" value="ECO:0007669"/>
    <property type="project" value="TreeGrafter"/>
</dbReference>
<evidence type="ECO:0000259" key="13">
    <source>
        <dbReference type="SMART" id="SM00985"/>
    </source>
</evidence>
<dbReference type="InterPro" id="IPR032420">
    <property type="entry name" value="E1_4HB"/>
</dbReference>
<dbReference type="PROSITE" id="PS00865">
    <property type="entry name" value="UBIQUITIN_ACTIVAT_2"/>
    <property type="match status" value="1"/>
</dbReference>
<dbReference type="InterPro" id="IPR035985">
    <property type="entry name" value="Ubiquitin-activating_enz"/>
</dbReference>
<dbReference type="EC" id="6.2.1.45" evidence="4"/>